<keyword evidence="3" id="KW-0732">Signal</keyword>
<feature type="compositionally biased region" description="Low complexity" evidence="1">
    <location>
        <begin position="140"/>
        <end position="149"/>
    </location>
</feature>
<feature type="region of interest" description="Disordered" evidence="1">
    <location>
        <begin position="140"/>
        <end position="174"/>
    </location>
</feature>
<feature type="transmembrane region" description="Helical" evidence="2">
    <location>
        <begin position="602"/>
        <end position="621"/>
    </location>
</feature>
<feature type="compositionally biased region" description="Pro residues" evidence="1">
    <location>
        <begin position="150"/>
        <end position="159"/>
    </location>
</feature>
<dbReference type="AlphaFoldDB" id="A0A0C2CZG4"/>
<comment type="caution">
    <text evidence="4">The sequence shown here is derived from an EMBL/GenBank/DDBJ whole genome shotgun (WGS) entry which is preliminary data.</text>
</comment>
<evidence type="ECO:0000256" key="2">
    <source>
        <dbReference type="SAM" id="Phobius"/>
    </source>
</evidence>
<accession>A0A0C2CZG4</accession>
<sequence length="685" mass="71647">MLFRAALACAATIAFVPAPTQAAPPPGMPDPAQMSGIPRPDPNLMPGTVTVRCLDGGFANPAIGVEVQLEITTAAGQQVRTATSADQGRAMFTGLDEFLGNQVVATATVAGQPLRSQAFTLGPQAGVALLLVATGGNAGTAGADPGAAPGQPPHTPPAADPHGGQGAQPVPGMPFPLAGRPRGTLIVGALDLGTADPAVGGIAGPIADIEVTLTATIPGSDQPLVEQATTDADGRAMFEGLDQRLPEGATIIVEAVLKPGEAPRRSQSFTLGESAYALILTRGEQAQQAAPHQPPPQQGRTQVPPPRVDRGLKPGQARVLVFDAHDQPVADLPVIINSSQSTGGAGNRVGRTDAQGMAIIDGVPVEDDMLAQVRVVYEGAPYSSTLFEMPADAGAVVMMRVFRPTGDRTRVRSALQIDVTPRENDIAAVSFNYAVFVDGDEAFWSPGGMTLFGPPGTRSMHIMEESKAWLLHDGETPWAQLDRPLEPGVELRLSFAVGLQHDGKLAIEWSTPFPLVEDASLVSVPEALAVTHGVGGAPEVDPHAGRDGGPIKLYELGYQPFAIGVCDLLARSGHGCPFSSWGGTDVSIEVEGLPTRNRAWPYTAWGLLGVTGLGIAITMLLRRRVGVREALLARRDALIAELVSLDERGGDTPELRKQRAQMLRTLDRVYRQLEALGPHGTNKVA</sequence>
<feature type="chain" id="PRO_5002163956" description="Carboxypeptidase regulatory-like domain-containing protein" evidence="3">
    <location>
        <begin position="23"/>
        <end position="685"/>
    </location>
</feature>
<keyword evidence="2" id="KW-1133">Transmembrane helix</keyword>
<feature type="signal peptide" evidence="3">
    <location>
        <begin position="1"/>
        <end position="22"/>
    </location>
</feature>
<evidence type="ECO:0000256" key="3">
    <source>
        <dbReference type="SAM" id="SignalP"/>
    </source>
</evidence>
<name>A0A0C2CZG4_9BACT</name>
<feature type="region of interest" description="Disordered" evidence="1">
    <location>
        <begin position="284"/>
        <end position="311"/>
    </location>
</feature>
<evidence type="ECO:0000256" key="1">
    <source>
        <dbReference type="SAM" id="MobiDB-lite"/>
    </source>
</evidence>
<organism evidence="4 5">
    <name type="scientific">Enhygromyxa salina</name>
    <dbReference type="NCBI Taxonomy" id="215803"/>
    <lineage>
        <taxon>Bacteria</taxon>
        <taxon>Pseudomonadati</taxon>
        <taxon>Myxococcota</taxon>
        <taxon>Polyangia</taxon>
        <taxon>Nannocystales</taxon>
        <taxon>Nannocystaceae</taxon>
        <taxon>Enhygromyxa</taxon>
    </lineage>
</organism>
<keyword evidence="2" id="KW-0472">Membrane</keyword>
<keyword evidence="2" id="KW-0812">Transmembrane</keyword>
<gene>
    <name evidence="4" type="ORF">DB30_06067</name>
</gene>
<evidence type="ECO:0000313" key="5">
    <source>
        <dbReference type="Proteomes" id="UP000031599"/>
    </source>
</evidence>
<evidence type="ECO:0008006" key="6">
    <source>
        <dbReference type="Google" id="ProtNLM"/>
    </source>
</evidence>
<dbReference type="Proteomes" id="UP000031599">
    <property type="component" value="Unassembled WGS sequence"/>
</dbReference>
<protein>
    <recommendedName>
        <fullName evidence="6">Carboxypeptidase regulatory-like domain-containing protein</fullName>
    </recommendedName>
</protein>
<reference evidence="4 5" key="1">
    <citation type="submission" date="2014-12" db="EMBL/GenBank/DDBJ databases">
        <title>Genome assembly of Enhygromyxa salina DSM 15201.</title>
        <authorList>
            <person name="Sharma G."/>
            <person name="Subramanian S."/>
        </authorList>
    </citation>
    <scope>NUCLEOTIDE SEQUENCE [LARGE SCALE GENOMIC DNA]</scope>
    <source>
        <strain evidence="4 5">DSM 15201</strain>
    </source>
</reference>
<dbReference type="EMBL" id="JMCC02000061">
    <property type="protein sequence ID" value="KIG15035.1"/>
    <property type="molecule type" value="Genomic_DNA"/>
</dbReference>
<evidence type="ECO:0000313" key="4">
    <source>
        <dbReference type="EMBL" id="KIG15035.1"/>
    </source>
</evidence>
<proteinExistence type="predicted"/>